<dbReference type="PROSITE" id="PS01273">
    <property type="entry name" value="COA_TRANSF_1"/>
    <property type="match status" value="1"/>
</dbReference>
<dbReference type="KEGG" id="ceu:A7L45_03215"/>
<dbReference type="InterPro" id="IPR012792">
    <property type="entry name" value="3-oxoacid_CoA-transf_A"/>
</dbReference>
<dbReference type="AlphaFoldDB" id="A0A1J0GCT2"/>
<comment type="similarity">
    <text evidence="1">Belongs to the 3-oxoacid CoA-transferase subunit A family.</text>
</comment>
<dbReference type="SMART" id="SM00882">
    <property type="entry name" value="CoA_trans"/>
    <property type="match status" value="1"/>
</dbReference>
<dbReference type="STRING" id="1552.A7L45_03215"/>
<evidence type="ECO:0000256" key="1">
    <source>
        <dbReference type="ARBA" id="ARBA00005612"/>
    </source>
</evidence>
<name>A0A1J0GCT2_9CLOT</name>
<dbReference type="GO" id="GO:0008410">
    <property type="term" value="F:CoA-transferase activity"/>
    <property type="evidence" value="ECO:0007669"/>
    <property type="project" value="InterPro"/>
</dbReference>
<reference evidence="4" key="1">
    <citation type="journal article" date="2016" name="Front. Microbiol.">
        <title>Complete Genome Sequence of Clostridium estertheticum DSM 8809, a Microbe Identified in Spoiled Vacuum Packed Beef.</title>
        <authorList>
            <person name="Yu Z."/>
            <person name="Gunn L."/>
            <person name="Brennan E."/>
            <person name="Reid R."/>
            <person name="Wall P.G."/>
            <person name="Gaora O.P."/>
            <person name="Hurley D."/>
            <person name="Bolton D."/>
            <person name="Fanning S."/>
        </authorList>
    </citation>
    <scope>NUCLEOTIDE SEQUENCE [LARGE SCALE GENOMIC DNA]</scope>
    <source>
        <strain evidence="4">DSM 8809</strain>
    </source>
</reference>
<keyword evidence="2" id="KW-0808">Transferase</keyword>
<dbReference type="EMBL" id="CP015756">
    <property type="protein sequence ID" value="APC39143.1"/>
    <property type="molecule type" value="Genomic_DNA"/>
</dbReference>
<sequence>MNKVMDLDEVIEKVQDGATIMFGGFLGVGAPLKAIDKLVEKGVKDLTIISIVNAYPGQDFDIARLYKNKQVKKLITAHSSTCQLALEQFKNGDIEIEYFPMGSLVEKIRAAGSGLGGVLTPTGVGTLVEEGKQKLLIEGKMYLIELPLKADFAFIKGYKGDRLGNIQYRGLAINTNPIMAMGADYTVAEVNEIVDVGGIEPECVGTPSVFVQAVVQGYSFDEHKQVYTDLWVNSKQLK</sequence>
<dbReference type="PANTHER" id="PTHR13707:SF60">
    <property type="entry name" value="ACETATE COA-TRANSFERASE SUBUNIT ALPHA"/>
    <property type="match status" value="1"/>
</dbReference>
<dbReference type="InterPro" id="IPR037171">
    <property type="entry name" value="NagB/RpiA_transferase-like"/>
</dbReference>
<dbReference type="OrthoDB" id="9777193at2"/>
<accession>A0A1J0GCT2</accession>
<dbReference type="InterPro" id="IPR004163">
    <property type="entry name" value="CoA_transf_BS"/>
</dbReference>
<dbReference type="Proteomes" id="UP000182569">
    <property type="component" value="Chromosome"/>
</dbReference>
<gene>
    <name evidence="3" type="ORF">A7L45_03215</name>
</gene>
<proteinExistence type="inferred from homology"/>
<protein>
    <submittedName>
        <fullName evidence="3">Branched-chain amino acid dehydrogenase</fullName>
    </submittedName>
</protein>
<evidence type="ECO:0000313" key="3">
    <source>
        <dbReference type="EMBL" id="APC39143.1"/>
    </source>
</evidence>
<dbReference type="Gene3D" id="3.40.1080.10">
    <property type="entry name" value="Glutaconate Coenzyme A-transferase"/>
    <property type="match status" value="1"/>
</dbReference>
<dbReference type="RefSeq" id="WP_071611439.1">
    <property type="nucleotide sequence ID" value="NZ_CP015756.1"/>
</dbReference>
<dbReference type="SUPFAM" id="SSF100950">
    <property type="entry name" value="NagB/RpiA/CoA transferase-like"/>
    <property type="match status" value="1"/>
</dbReference>
<dbReference type="PANTHER" id="PTHR13707">
    <property type="entry name" value="KETOACID-COENZYME A TRANSFERASE"/>
    <property type="match status" value="1"/>
</dbReference>
<evidence type="ECO:0000313" key="4">
    <source>
        <dbReference type="Proteomes" id="UP000182569"/>
    </source>
</evidence>
<evidence type="ECO:0000256" key="2">
    <source>
        <dbReference type="ARBA" id="ARBA00022679"/>
    </source>
</evidence>
<dbReference type="Pfam" id="PF01144">
    <property type="entry name" value="CoA_trans"/>
    <property type="match status" value="1"/>
</dbReference>
<organism evidence="3 4">
    <name type="scientific">Clostridium estertheticum subsp. estertheticum</name>
    <dbReference type="NCBI Taxonomy" id="1552"/>
    <lineage>
        <taxon>Bacteria</taxon>
        <taxon>Bacillati</taxon>
        <taxon>Bacillota</taxon>
        <taxon>Clostridia</taxon>
        <taxon>Eubacteriales</taxon>
        <taxon>Clostridiaceae</taxon>
        <taxon>Clostridium</taxon>
    </lineage>
</organism>
<dbReference type="NCBIfam" id="TIGR02429">
    <property type="entry name" value="pcaI_scoA_fam"/>
    <property type="match status" value="1"/>
</dbReference>
<keyword evidence="4" id="KW-1185">Reference proteome</keyword>
<dbReference type="InterPro" id="IPR004165">
    <property type="entry name" value="CoA_trans_fam_I"/>
</dbReference>